<dbReference type="eggNOG" id="COG0520">
    <property type="taxonomic scope" value="Bacteria"/>
</dbReference>
<comment type="cofactor">
    <cofactor evidence="1 5">
        <name>pyridoxal 5'-phosphate</name>
        <dbReference type="ChEBI" id="CHEBI:597326"/>
    </cofactor>
</comment>
<dbReference type="InterPro" id="IPR000192">
    <property type="entry name" value="Aminotrans_V_dom"/>
</dbReference>
<keyword evidence="8" id="KW-1185">Reference proteome</keyword>
<dbReference type="RefSeq" id="WP_018660515.1">
    <property type="nucleotide sequence ID" value="NZ_HF952018.1"/>
</dbReference>
<dbReference type="SUPFAM" id="SSF53383">
    <property type="entry name" value="PLP-dependent transferases"/>
    <property type="match status" value="1"/>
</dbReference>
<keyword evidence="7" id="KW-0808">Transferase</keyword>
<dbReference type="PROSITE" id="PS00595">
    <property type="entry name" value="AA_TRANSFER_CLASS_5"/>
    <property type="match status" value="1"/>
</dbReference>
<proteinExistence type="inferred from homology"/>
<sequence>MECFRDFIVGVDSIIPLKDGTMVKYINFDNAATTPPFKTVMWFINYFSEYYASIHRGEGYKSRLSTEIYESARDEILNFVGGNKDDTVIFVKNTTEAINKLSYKICSQYPNCVVLTTEMEHHSNLLPWRFRFHVDIVKTDECGRIDLDHLEKKLKNYFGIVKLVAVTYASNVTGYINPVHDIAALCHKYGAKIFVDCAQIAAHKKICMKHEDENKKLDFIAFSAHKMYAPFGVGVLVGNKTILNSGVPDVKGGGTVKVVTDDFVIWEDLPHKEEGGTPNVMGVAALVSAINTLSYIGLDNIEKYENELLKYAASSLKEIEKIKFYCDGVENKVAIIPFNIEGVNHNEVAKILSEEYGIGVRNGCFCAQPYVHKLLKLTKNDIKNIIRDSDITKRPGMVRLSFGLYNTFEEIDRLKYALNNIAKGNN</sequence>
<dbReference type="EMBL" id="CAVN010000087">
    <property type="protein sequence ID" value="CDF57403.1"/>
    <property type="molecule type" value="Genomic_DNA"/>
</dbReference>
<comment type="similarity">
    <text evidence="2">Belongs to the class-V pyridoxal-phosphate-dependent aminotransferase family. Csd subfamily.</text>
</comment>
<name>R7RQ27_9CLOT</name>
<dbReference type="Pfam" id="PF00266">
    <property type="entry name" value="Aminotran_5"/>
    <property type="match status" value="1"/>
</dbReference>
<evidence type="ECO:0000259" key="6">
    <source>
        <dbReference type="Pfam" id="PF00266"/>
    </source>
</evidence>
<gene>
    <name evidence="7" type="ORF">TCEL_01317</name>
</gene>
<dbReference type="AlphaFoldDB" id="R7RQ27"/>
<dbReference type="Gene3D" id="3.90.1150.10">
    <property type="entry name" value="Aspartate Aminotransferase, domain 1"/>
    <property type="match status" value="1"/>
</dbReference>
<dbReference type="InterPro" id="IPR015424">
    <property type="entry name" value="PyrdxlP-dep_Trfase"/>
</dbReference>
<dbReference type="EC" id="2.8.1.7" evidence="7"/>
<evidence type="ECO:0000256" key="1">
    <source>
        <dbReference type="ARBA" id="ARBA00001933"/>
    </source>
</evidence>
<dbReference type="Proteomes" id="UP000014923">
    <property type="component" value="Unassembled WGS sequence"/>
</dbReference>
<comment type="caution">
    <text evidence="7">The sequence shown here is derived from an EMBL/GenBank/DDBJ whole genome shotgun (WGS) entry which is preliminary data.</text>
</comment>
<dbReference type="InterPro" id="IPR020578">
    <property type="entry name" value="Aminotrans_V_PyrdxlP_BS"/>
</dbReference>
<dbReference type="InterPro" id="IPR015421">
    <property type="entry name" value="PyrdxlP-dep_Trfase_major"/>
</dbReference>
<reference evidence="7" key="1">
    <citation type="submission" date="2013-03" db="EMBL/GenBank/DDBJ databases">
        <title>Draft genome sequence of the hydrogen-ethanol-producing anaerobic alkalithermophilic Caloramator celere.</title>
        <authorList>
            <person name="Ciranna A."/>
            <person name="Larjo A."/>
            <person name="Kivisto A."/>
            <person name="Santala V."/>
            <person name="Roos C."/>
            <person name="Karp M."/>
        </authorList>
    </citation>
    <scope>NUCLEOTIDE SEQUENCE [LARGE SCALE GENOMIC DNA]</scope>
    <source>
        <strain evidence="7">DSM 8682</strain>
    </source>
</reference>
<dbReference type="OrthoDB" id="9804366at2"/>
<dbReference type="PANTHER" id="PTHR43586:SF8">
    <property type="entry name" value="CYSTEINE DESULFURASE 1, CHLOROPLASTIC"/>
    <property type="match status" value="1"/>
</dbReference>
<dbReference type="GO" id="GO:0031071">
    <property type="term" value="F:cysteine desulfurase activity"/>
    <property type="evidence" value="ECO:0007669"/>
    <property type="project" value="UniProtKB-EC"/>
</dbReference>
<dbReference type="InterPro" id="IPR015422">
    <property type="entry name" value="PyrdxlP-dep_Trfase_small"/>
</dbReference>
<feature type="domain" description="Aminotransferase class V" evidence="6">
    <location>
        <begin position="26"/>
        <end position="414"/>
    </location>
</feature>
<keyword evidence="3" id="KW-0663">Pyridoxal phosphate</keyword>
<evidence type="ECO:0000256" key="5">
    <source>
        <dbReference type="RuleBase" id="RU004504"/>
    </source>
</evidence>
<evidence type="ECO:0000256" key="3">
    <source>
        <dbReference type="ARBA" id="ARBA00022898"/>
    </source>
</evidence>
<dbReference type="Gene3D" id="3.40.640.10">
    <property type="entry name" value="Type I PLP-dependent aspartate aminotransferase-like (Major domain)"/>
    <property type="match status" value="1"/>
</dbReference>
<organism evidence="7 8">
    <name type="scientific">Thermobrachium celere DSM 8682</name>
    <dbReference type="NCBI Taxonomy" id="941824"/>
    <lineage>
        <taxon>Bacteria</taxon>
        <taxon>Bacillati</taxon>
        <taxon>Bacillota</taxon>
        <taxon>Clostridia</taxon>
        <taxon>Eubacteriales</taxon>
        <taxon>Clostridiaceae</taxon>
        <taxon>Thermobrachium</taxon>
    </lineage>
</organism>
<evidence type="ECO:0000256" key="4">
    <source>
        <dbReference type="ARBA" id="ARBA00050776"/>
    </source>
</evidence>
<evidence type="ECO:0000313" key="7">
    <source>
        <dbReference type="EMBL" id="CDF57403.1"/>
    </source>
</evidence>
<dbReference type="HOGENOM" id="CLU_003433_2_0_9"/>
<comment type="catalytic activity">
    <reaction evidence="4">
        <text>(sulfur carrier)-H + L-cysteine = (sulfur carrier)-SH + L-alanine</text>
        <dbReference type="Rhea" id="RHEA:43892"/>
        <dbReference type="Rhea" id="RHEA-COMP:14737"/>
        <dbReference type="Rhea" id="RHEA-COMP:14739"/>
        <dbReference type="ChEBI" id="CHEBI:29917"/>
        <dbReference type="ChEBI" id="CHEBI:35235"/>
        <dbReference type="ChEBI" id="CHEBI:57972"/>
        <dbReference type="ChEBI" id="CHEBI:64428"/>
        <dbReference type="EC" id="2.8.1.7"/>
    </reaction>
</comment>
<evidence type="ECO:0000256" key="2">
    <source>
        <dbReference type="ARBA" id="ARBA00010447"/>
    </source>
</evidence>
<dbReference type="PANTHER" id="PTHR43586">
    <property type="entry name" value="CYSTEINE DESULFURASE"/>
    <property type="match status" value="1"/>
</dbReference>
<evidence type="ECO:0000313" key="8">
    <source>
        <dbReference type="Proteomes" id="UP000014923"/>
    </source>
</evidence>
<protein>
    <submittedName>
        <fullName evidence="7">Cysteine desulfurase</fullName>
        <ecNumber evidence="7">2.8.1.7</ecNumber>
    </submittedName>
</protein>
<accession>R7RQ27</accession>